<comment type="caution">
    <text evidence="1">The sequence shown here is derived from an EMBL/GenBank/DDBJ whole genome shotgun (WGS) entry which is preliminary data.</text>
</comment>
<organism evidence="1 2">
    <name type="scientific">Elsinoe batatas</name>
    <dbReference type="NCBI Taxonomy" id="2601811"/>
    <lineage>
        <taxon>Eukaryota</taxon>
        <taxon>Fungi</taxon>
        <taxon>Dikarya</taxon>
        <taxon>Ascomycota</taxon>
        <taxon>Pezizomycotina</taxon>
        <taxon>Dothideomycetes</taxon>
        <taxon>Dothideomycetidae</taxon>
        <taxon>Myriangiales</taxon>
        <taxon>Elsinoaceae</taxon>
        <taxon>Elsinoe</taxon>
    </lineage>
</organism>
<keyword evidence="2" id="KW-1185">Reference proteome</keyword>
<accession>A0A8K0KWN0</accession>
<evidence type="ECO:0000313" key="1">
    <source>
        <dbReference type="EMBL" id="KAG8624897.1"/>
    </source>
</evidence>
<name>A0A8K0KWN0_9PEZI</name>
<gene>
    <name evidence="1" type="ORF">KVT40_006648</name>
</gene>
<dbReference type="EMBL" id="JAESVG020000008">
    <property type="protein sequence ID" value="KAG8624897.1"/>
    <property type="molecule type" value="Genomic_DNA"/>
</dbReference>
<dbReference type="AlphaFoldDB" id="A0A8K0KWN0"/>
<proteinExistence type="predicted"/>
<reference evidence="1" key="1">
    <citation type="submission" date="2021-07" db="EMBL/GenBank/DDBJ databases">
        <title>Elsinoe batatas strain:CRI-CJ2 Genome sequencing and assembly.</title>
        <authorList>
            <person name="Huang L."/>
        </authorList>
    </citation>
    <scope>NUCLEOTIDE SEQUENCE</scope>
    <source>
        <strain evidence="1">CRI-CJ2</strain>
    </source>
</reference>
<dbReference type="Proteomes" id="UP000809789">
    <property type="component" value="Unassembled WGS sequence"/>
</dbReference>
<evidence type="ECO:0000313" key="2">
    <source>
        <dbReference type="Proteomes" id="UP000809789"/>
    </source>
</evidence>
<protein>
    <submittedName>
        <fullName evidence="1">Uncharacterized protein</fullName>
    </submittedName>
</protein>
<sequence length="102" mass="11435">MESTATVSTTQACKQLRSVYLSTHKVVWDTIYVALDGDTLAFRCKRSYRVADLVAKAKVAEELTNETVEQYIIREILDGYDDDMRVVGYDTSPAHVALSIIT</sequence>